<evidence type="ECO:0000313" key="2">
    <source>
        <dbReference type="EMBL" id="CDL85164.1"/>
    </source>
</evidence>
<protein>
    <submittedName>
        <fullName evidence="2">Uncharacterized protein</fullName>
    </submittedName>
</protein>
<proteinExistence type="predicted"/>
<reference evidence="2 3" key="1">
    <citation type="submission" date="2013-11" db="EMBL/GenBank/DDBJ databases">
        <title>Draft genome sequence and annotation of the entomopathogenic bacterium, Xenorhabdus cabanillasi strain JM26.</title>
        <authorList>
            <person name="Gualtieri M."/>
            <person name="Ogier J.C."/>
            <person name="Pages S."/>
            <person name="Givaudan A."/>
            <person name="Gaudriault S."/>
        </authorList>
    </citation>
    <scope>NUCLEOTIDE SEQUENCE [LARGE SCALE GENOMIC DNA]</scope>
    <source>
        <strain evidence="2 3">JM26</strain>
    </source>
</reference>
<dbReference type="Proteomes" id="UP000019197">
    <property type="component" value="Unassembled WGS sequence"/>
</dbReference>
<gene>
    <name evidence="2" type="ORF">XCR1_2180002</name>
</gene>
<evidence type="ECO:0000256" key="1">
    <source>
        <dbReference type="SAM" id="MobiDB-lite"/>
    </source>
</evidence>
<organism evidence="2 3">
    <name type="scientific">Xenorhabdus cabanillasii JM26</name>
    <dbReference type="NCBI Taxonomy" id="1427517"/>
    <lineage>
        <taxon>Bacteria</taxon>
        <taxon>Pseudomonadati</taxon>
        <taxon>Pseudomonadota</taxon>
        <taxon>Gammaproteobacteria</taxon>
        <taxon>Enterobacterales</taxon>
        <taxon>Morganellaceae</taxon>
        <taxon>Xenorhabdus</taxon>
    </lineage>
</organism>
<feature type="region of interest" description="Disordered" evidence="1">
    <location>
        <begin position="55"/>
        <end position="87"/>
    </location>
</feature>
<name>W1J362_9GAMM</name>
<dbReference type="EMBL" id="CBXE010000133">
    <property type="protein sequence ID" value="CDL85164.1"/>
    <property type="molecule type" value="Genomic_DNA"/>
</dbReference>
<feature type="compositionally biased region" description="Polar residues" evidence="1">
    <location>
        <begin position="72"/>
        <end position="87"/>
    </location>
</feature>
<accession>W1J362</accession>
<comment type="caution">
    <text evidence="2">The sequence shown here is derived from an EMBL/GenBank/DDBJ whole genome shotgun (WGS) entry which is preliminary data.</text>
</comment>
<evidence type="ECO:0000313" key="3">
    <source>
        <dbReference type="Proteomes" id="UP000019197"/>
    </source>
</evidence>
<sequence length="87" mass="10019">MTLPNRCAPEKTDNATRKQFYKWDKQLTLFIQQRFLNNSPVIKQHFKDQVTGGVHVNNDNSKRKPYPFAGSATPNGLQQGVDLQTDW</sequence>
<dbReference type="AlphaFoldDB" id="W1J362"/>